<dbReference type="AlphaFoldDB" id="A0A4C1VEQ7"/>
<proteinExistence type="predicted"/>
<name>A0A4C1VEQ7_EUMVA</name>
<comment type="caution">
    <text evidence="1">The sequence shown here is derived from an EMBL/GenBank/DDBJ whole genome shotgun (WGS) entry which is preliminary data.</text>
</comment>
<evidence type="ECO:0000313" key="2">
    <source>
        <dbReference type="Proteomes" id="UP000299102"/>
    </source>
</evidence>
<protein>
    <submittedName>
        <fullName evidence="1">Uncharacterized protein</fullName>
    </submittedName>
</protein>
<organism evidence="1 2">
    <name type="scientific">Eumeta variegata</name>
    <name type="common">Bagworm moth</name>
    <name type="synonym">Eumeta japonica</name>
    <dbReference type="NCBI Taxonomy" id="151549"/>
    <lineage>
        <taxon>Eukaryota</taxon>
        <taxon>Metazoa</taxon>
        <taxon>Ecdysozoa</taxon>
        <taxon>Arthropoda</taxon>
        <taxon>Hexapoda</taxon>
        <taxon>Insecta</taxon>
        <taxon>Pterygota</taxon>
        <taxon>Neoptera</taxon>
        <taxon>Endopterygota</taxon>
        <taxon>Lepidoptera</taxon>
        <taxon>Glossata</taxon>
        <taxon>Ditrysia</taxon>
        <taxon>Tineoidea</taxon>
        <taxon>Psychidae</taxon>
        <taxon>Oiketicinae</taxon>
        <taxon>Eumeta</taxon>
    </lineage>
</organism>
<accession>A0A4C1VEQ7</accession>
<gene>
    <name evidence="1" type="ORF">EVAR_19222_1</name>
</gene>
<reference evidence="1 2" key="1">
    <citation type="journal article" date="2019" name="Commun. Biol.">
        <title>The bagworm genome reveals a unique fibroin gene that provides high tensile strength.</title>
        <authorList>
            <person name="Kono N."/>
            <person name="Nakamura H."/>
            <person name="Ohtoshi R."/>
            <person name="Tomita M."/>
            <person name="Numata K."/>
            <person name="Arakawa K."/>
        </authorList>
    </citation>
    <scope>NUCLEOTIDE SEQUENCE [LARGE SCALE GENOMIC DNA]</scope>
</reference>
<dbReference type="EMBL" id="BGZK01000328">
    <property type="protein sequence ID" value="GBP37093.1"/>
    <property type="molecule type" value="Genomic_DNA"/>
</dbReference>
<evidence type="ECO:0000313" key="1">
    <source>
        <dbReference type="EMBL" id="GBP37093.1"/>
    </source>
</evidence>
<keyword evidence="2" id="KW-1185">Reference proteome</keyword>
<sequence length="112" mass="12848">MECRQRVIALWIPQGGHFGIGNHINIEHRLDSRTSVNGKERNLDACLRMRDVVCVRGIQQRRKCGALKNSGSNQSLSRYAILILEGEVSGRYVFVDDKDKTVWDLYLVEFIN</sequence>
<dbReference type="Proteomes" id="UP000299102">
    <property type="component" value="Unassembled WGS sequence"/>
</dbReference>